<dbReference type="PANTHER" id="PTHR45661">
    <property type="entry name" value="SURFACE ANTIGEN"/>
    <property type="match status" value="1"/>
</dbReference>
<dbReference type="InterPro" id="IPR053139">
    <property type="entry name" value="Surface_bspA-like"/>
</dbReference>
<proteinExistence type="predicted"/>
<dbReference type="InterPro" id="IPR026906">
    <property type="entry name" value="LRR_5"/>
</dbReference>
<evidence type="ECO:0000313" key="1">
    <source>
        <dbReference type="EMBL" id="MEQ2511125.1"/>
    </source>
</evidence>
<sequence>GPMADNNTNQAPWEAYKYQIKQIVIGKGITYIGKFNFFWCNKLETVTFEEGSQLERIGWGAFGYSSLPQIAIPDSVTRLEGYAFYYCSNLSNVEISESSCLTSLGECVFKADTKLTSLYIPDGMNNIGWGIFENAIANVTLSVAESSYAQTYAEKYGIAYVTRTARPAVVASGFCGEDAAWVLTSDGVLKITGSGPMADNETNHAPWEACKYLIKQVMIGKDITYIGKFNFFWCNRLETVTFEDGSQLERIGWGAFGYSSLKTIAIPDSVTRLDGYAFYYCTKLNEVAISEGSNLESIGEYAFKGDTALLSLYIPNTVTEIEDRILQDALNIVLSVAANSYAQAYAEKLGYTYTVRGTTDAAQLETMVTELSIIPVDDELEEFQVLFLSELDDSNS</sequence>
<gene>
    <name evidence="1" type="ORF">WMO66_07690</name>
</gene>
<comment type="caution">
    <text evidence="1">The sequence shown here is derived from an EMBL/GenBank/DDBJ whole genome shotgun (WGS) entry which is preliminary data.</text>
</comment>
<dbReference type="Proteomes" id="UP001491552">
    <property type="component" value="Unassembled WGS sequence"/>
</dbReference>
<dbReference type="EMBL" id="JBBMFF010000214">
    <property type="protein sequence ID" value="MEQ2511125.1"/>
    <property type="molecule type" value="Genomic_DNA"/>
</dbReference>
<name>A0ABV1G6V6_9FIRM</name>
<feature type="non-terminal residue" evidence="1">
    <location>
        <position position="1"/>
    </location>
</feature>
<reference evidence="1 2" key="1">
    <citation type="submission" date="2024-03" db="EMBL/GenBank/DDBJ databases">
        <title>Human intestinal bacterial collection.</title>
        <authorList>
            <person name="Pauvert C."/>
            <person name="Hitch T.C.A."/>
            <person name="Clavel T."/>
        </authorList>
    </citation>
    <scope>NUCLEOTIDE SEQUENCE [LARGE SCALE GENOMIC DNA]</scope>
    <source>
        <strain evidence="1 2">CLA-AA-H192</strain>
    </source>
</reference>
<dbReference type="InterPro" id="IPR032675">
    <property type="entry name" value="LRR_dom_sf"/>
</dbReference>
<protein>
    <submittedName>
        <fullName evidence="1">Leucine-rich repeat domain-containing protein</fullName>
    </submittedName>
</protein>
<dbReference type="SUPFAM" id="SSF52058">
    <property type="entry name" value="L domain-like"/>
    <property type="match status" value="1"/>
</dbReference>
<keyword evidence="2" id="KW-1185">Reference proteome</keyword>
<evidence type="ECO:0000313" key="2">
    <source>
        <dbReference type="Proteomes" id="UP001491552"/>
    </source>
</evidence>
<dbReference type="PANTHER" id="PTHR45661:SF3">
    <property type="entry name" value="IG-LIKE DOMAIN-CONTAINING PROTEIN"/>
    <property type="match status" value="1"/>
</dbReference>
<dbReference type="Pfam" id="PF13306">
    <property type="entry name" value="LRR_5"/>
    <property type="match status" value="2"/>
</dbReference>
<dbReference type="RefSeq" id="WP_349135834.1">
    <property type="nucleotide sequence ID" value="NZ_JBBMFF010000214.1"/>
</dbReference>
<organism evidence="1 2">
    <name type="scientific">Faecousia intestinalis</name>
    <dbReference type="NCBI Taxonomy" id="3133167"/>
    <lineage>
        <taxon>Bacteria</taxon>
        <taxon>Bacillati</taxon>
        <taxon>Bacillota</taxon>
        <taxon>Clostridia</taxon>
        <taxon>Eubacteriales</taxon>
        <taxon>Oscillospiraceae</taxon>
        <taxon>Faecousia</taxon>
    </lineage>
</organism>
<accession>A0ABV1G6V6</accession>
<dbReference type="Gene3D" id="3.80.10.10">
    <property type="entry name" value="Ribonuclease Inhibitor"/>
    <property type="match status" value="2"/>
</dbReference>